<evidence type="ECO:0008006" key="4">
    <source>
        <dbReference type="Google" id="ProtNLM"/>
    </source>
</evidence>
<sequence>MSMQRDFAHSLQLDDIRTARAAINSFNGVTTKMMMLMRELGTALEQVSHSFDAFASLSFTSDEIKQYVHHFGNEVLSMKKGIAFCNYNNFVHEEVQLPVEQLKKSLKEAEKAAKAEKNAFEKYMKAKQCVDKQEKALAERNKPLDTSTSYSTHVQALNKALASLQSCEKEFEDRFALLLYEVENVTAKALRRYLELNATYMTSVADALTRTDPVIEEAVVFYCQEQQEHQQSAVAQRCLKVNSELGTAHVPQGYRVYFNRMNGYVRNGIIYKRIPHKYRRGHRWQGGTAAVHL</sequence>
<gene>
    <name evidence="2" type="ORF">LMXM_30_0770</name>
</gene>
<protein>
    <recommendedName>
        <fullName evidence="4">BAR domain-containing protein</fullName>
    </recommendedName>
</protein>
<keyword evidence="1" id="KW-0175">Coiled coil</keyword>
<proteinExistence type="predicted"/>
<evidence type="ECO:0000256" key="1">
    <source>
        <dbReference type="SAM" id="Coils"/>
    </source>
</evidence>
<dbReference type="OrthoDB" id="272404at2759"/>
<dbReference type="PANTHER" id="PTHR38148:SF3">
    <property type="entry name" value="BAR DOMAIN-CONTAINING PROTEIN"/>
    <property type="match status" value="1"/>
</dbReference>
<dbReference type="EMBL" id="FR799583">
    <property type="protein sequence ID" value="CBZ29134.1"/>
    <property type="molecule type" value="Genomic_DNA"/>
</dbReference>
<evidence type="ECO:0000313" key="3">
    <source>
        <dbReference type="Proteomes" id="UP000007259"/>
    </source>
</evidence>
<keyword evidence="3" id="KW-1185">Reference proteome</keyword>
<accession>E9B1M8</accession>
<organism evidence="2 3">
    <name type="scientific">Leishmania mexicana (strain MHOM/GT/2001/U1103)</name>
    <dbReference type="NCBI Taxonomy" id="929439"/>
    <lineage>
        <taxon>Eukaryota</taxon>
        <taxon>Discoba</taxon>
        <taxon>Euglenozoa</taxon>
        <taxon>Kinetoplastea</taxon>
        <taxon>Metakinetoplastina</taxon>
        <taxon>Trypanosomatida</taxon>
        <taxon>Trypanosomatidae</taxon>
        <taxon>Leishmaniinae</taxon>
        <taxon>Leishmania</taxon>
    </lineage>
</organism>
<dbReference type="VEuPathDB" id="TriTrypDB:LmxM.30.0770"/>
<reference evidence="2 3" key="1">
    <citation type="journal article" date="2011" name="Genome Res.">
        <title>Chromosome and gene copy number variation allow major structural change between species and strains of Leishmania.</title>
        <authorList>
            <person name="Rogers M.B."/>
            <person name="Hilley J.D."/>
            <person name="Dickens N.J."/>
            <person name="Wilkes J."/>
            <person name="Bates P.A."/>
            <person name="Depledge D.P."/>
            <person name="Harris D."/>
            <person name="Her Y."/>
            <person name="Herzyk P."/>
            <person name="Imamura H."/>
            <person name="Otto T.D."/>
            <person name="Sanders M."/>
            <person name="Seeger K."/>
            <person name="Dujardin J.C."/>
            <person name="Berriman M."/>
            <person name="Smith D.F."/>
            <person name="Hertz-Fowler C."/>
            <person name="Mottram J.C."/>
        </authorList>
    </citation>
    <scope>NUCLEOTIDE SEQUENCE [LARGE SCALE GENOMIC DNA]</scope>
    <source>
        <strain evidence="2 3">MHOM/GT/2001/U1103</strain>
    </source>
</reference>
<dbReference type="AlphaFoldDB" id="E9B1M8"/>
<dbReference type="Proteomes" id="UP000007259">
    <property type="component" value="Chromosome 30"/>
</dbReference>
<feature type="coiled-coil region" evidence="1">
    <location>
        <begin position="99"/>
        <end position="126"/>
    </location>
</feature>
<dbReference type="KEGG" id="lmi:LMXM_30_0770"/>
<dbReference type="PANTHER" id="PTHR38148">
    <property type="entry name" value="BAR DOMAIN-CONTAINING PROTEIN"/>
    <property type="match status" value="1"/>
</dbReference>
<name>E9B1M8_LEIMU</name>
<dbReference type="RefSeq" id="XP_003877599.1">
    <property type="nucleotide sequence ID" value="XM_003877550.1"/>
</dbReference>
<evidence type="ECO:0000313" key="2">
    <source>
        <dbReference type="EMBL" id="CBZ29134.1"/>
    </source>
</evidence>
<dbReference type="GeneID" id="13451841"/>
<dbReference type="PhylomeDB" id="E9B1M8"/>